<dbReference type="Proteomes" id="UP000242457">
    <property type="component" value="Unassembled WGS sequence"/>
</dbReference>
<reference evidence="3 4" key="1">
    <citation type="submission" date="2014-07" db="EMBL/GenBank/DDBJ databases">
        <title>Genomic and transcriptomic analysis on Apis cerana provide comprehensive insights into honey bee biology.</title>
        <authorList>
            <person name="Diao Q."/>
            <person name="Sun L."/>
            <person name="Zheng H."/>
            <person name="Zheng H."/>
            <person name="Xu S."/>
            <person name="Wang S."/>
            <person name="Zeng Z."/>
            <person name="Hu F."/>
            <person name="Su S."/>
            <person name="Wu J."/>
        </authorList>
    </citation>
    <scope>NUCLEOTIDE SEQUENCE [LARGE SCALE GENOMIC DNA]</scope>
    <source>
        <tissue evidence="3">Pupae without intestine</tissue>
    </source>
</reference>
<accession>A0A2A3ERK0</accession>
<name>A0A2A3ERK0_APICC</name>
<evidence type="ECO:0000256" key="1">
    <source>
        <dbReference type="SAM" id="MobiDB-lite"/>
    </source>
</evidence>
<organism evidence="3 4">
    <name type="scientific">Apis cerana cerana</name>
    <name type="common">Oriental honeybee</name>
    <dbReference type="NCBI Taxonomy" id="94128"/>
    <lineage>
        <taxon>Eukaryota</taxon>
        <taxon>Metazoa</taxon>
        <taxon>Ecdysozoa</taxon>
        <taxon>Arthropoda</taxon>
        <taxon>Hexapoda</taxon>
        <taxon>Insecta</taxon>
        <taxon>Pterygota</taxon>
        <taxon>Neoptera</taxon>
        <taxon>Endopterygota</taxon>
        <taxon>Hymenoptera</taxon>
        <taxon>Apocrita</taxon>
        <taxon>Aculeata</taxon>
        <taxon>Apoidea</taxon>
        <taxon>Anthophila</taxon>
        <taxon>Apidae</taxon>
        <taxon>Apis</taxon>
    </lineage>
</organism>
<evidence type="ECO:0008006" key="5">
    <source>
        <dbReference type="Google" id="ProtNLM"/>
    </source>
</evidence>
<proteinExistence type="predicted"/>
<gene>
    <name evidence="3" type="ORF">APICC_00518</name>
</gene>
<feature type="region of interest" description="Disordered" evidence="1">
    <location>
        <begin position="49"/>
        <end position="75"/>
    </location>
</feature>
<feature type="chain" id="PRO_5012472068" description="Secreted protein" evidence="2">
    <location>
        <begin position="20"/>
        <end position="75"/>
    </location>
</feature>
<evidence type="ECO:0000313" key="3">
    <source>
        <dbReference type="EMBL" id="PBC33749.1"/>
    </source>
</evidence>
<keyword evidence="2" id="KW-0732">Signal</keyword>
<evidence type="ECO:0000256" key="2">
    <source>
        <dbReference type="SAM" id="SignalP"/>
    </source>
</evidence>
<evidence type="ECO:0000313" key="4">
    <source>
        <dbReference type="Proteomes" id="UP000242457"/>
    </source>
</evidence>
<protein>
    <recommendedName>
        <fullName evidence="5">Secreted protein</fullName>
    </recommendedName>
</protein>
<feature type="signal peptide" evidence="2">
    <location>
        <begin position="1"/>
        <end position="19"/>
    </location>
</feature>
<keyword evidence="4" id="KW-1185">Reference proteome</keyword>
<dbReference type="AlphaFoldDB" id="A0A2A3ERK0"/>
<dbReference type="EMBL" id="KZ288197">
    <property type="protein sequence ID" value="PBC33749.1"/>
    <property type="molecule type" value="Genomic_DNA"/>
</dbReference>
<sequence>MPTFVMIIHSLLIIVLSEASPGSPELRCNDGQPANRLWPCHCTYLAPNPIQTRRKPRGKEEEKKEEEEAWRNPQN</sequence>